<proteinExistence type="predicted"/>
<dbReference type="AlphaFoldDB" id="A0A5N0TE39"/>
<evidence type="ECO:0000313" key="2">
    <source>
        <dbReference type="Proteomes" id="UP000326838"/>
    </source>
</evidence>
<dbReference type="EMBL" id="VYUY01000015">
    <property type="protein sequence ID" value="KAA9132357.1"/>
    <property type="molecule type" value="Genomic_DNA"/>
</dbReference>
<dbReference type="NCBIfam" id="TIGR00725">
    <property type="entry name" value="TIGR00725 family protein"/>
    <property type="match status" value="1"/>
</dbReference>
<dbReference type="RefSeq" id="WP_150894191.1">
    <property type="nucleotide sequence ID" value="NZ_VYUY01000015.1"/>
</dbReference>
<dbReference type="InterPro" id="IPR005268">
    <property type="entry name" value="CHP00725"/>
</dbReference>
<name>A0A5N0TE39_9MICO</name>
<dbReference type="SUPFAM" id="SSF102405">
    <property type="entry name" value="MCP/YpsA-like"/>
    <property type="match status" value="1"/>
</dbReference>
<keyword evidence="2" id="KW-1185">Reference proteome</keyword>
<dbReference type="InterPro" id="IPR041164">
    <property type="entry name" value="LDcluster4"/>
</dbReference>
<dbReference type="Gene3D" id="3.40.50.450">
    <property type="match status" value="1"/>
</dbReference>
<dbReference type="GO" id="GO:0005829">
    <property type="term" value="C:cytosol"/>
    <property type="evidence" value="ECO:0007669"/>
    <property type="project" value="TreeGrafter"/>
</dbReference>
<organism evidence="1 2">
    <name type="scientific">Microbacterium caowuchunii</name>
    <dbReference type="NCBI Taxonomy" id="2614638"/>
    <lineage>
        <taxon>Bacteria</taxon>
        <taxon>Bacillati</taxon>
        <taxon>Actinomycetota</taxon>
        <taxon>Actinomycetes</taxon>
        <taxon>Micrococcales</taxon>
        <taxon>Microbacteriaceae</taxon>
        <taxon>Microbacterium</taxon>
    </lineage>
</organism>
<dbReference type="Pfam" id="PF18306">
    <property type="entry name" value="LDcluster4"/>
    <property type="match status" value="1"/>
</dbReference>
<evidence type="ECO:0000313" key="1">
    <source>
        <dbReference type="EMBL" id="KAA9132357.1"/>
    </source>
</evidence>
<dbReference type="InterPro" id="IPR052341">
    <property type="entry name" value="LOG_family_nucleotidases"/>
</dbReference>
<dbReference type="PANTHER" id="PTHR43393">
    <property type="entry name" value="CYTOKININ RIBOSIDE 5'-MONOPHOSPHATE PHOSPHORIBOHYDROLASE"/>
    <property type="match status" value="1"/>
</dbReference>
<gene>
    <name evidence="1" type="ORF">F6B40_11750</name>
</gene>
<sequence length="192" mass="19477">MRRTTIGVLGNASRPGTTLDPALLALATEVGREIARAGAVLVTGGTGGVMAAASEGAQSAGGFTVGFLPQADYEHANPHLDLAFPTGMGTIRNMLTARCCDSLIMVGGGVGTLNEVTIAYDVGTPVVALAGSGGWADRIRPTLIDDAWLDERRVVAIDFAPTPAAAAERALARVAEPRATGRLAAFIGAGGH</sequence>
<comment type="caution">
    <text evidence="1">The sequence shown here is derived from an EMBL/GenBank/DDBJ whole genome shotgun (WGS) entry which is preliminary data.</text>
</comment>
<dbReference type="PANTHER" id="PTHR43393:SF3">
    <property type="entry name" value="LYSINE DECARBOXYLASE-LIKE PROTEIN"/>
    <property type="match status" value="1"/>
</dbReference>
<dbReference type="Proteomes" id="UP000326838">
    <property type="component" value="Unassembled WGS sequence"/>
</dbReference>
<protein>
    <submittedName>
        <fullName evidence="1">TIGR00725 family protein</fullName>
    </submittedName>
</protein>
<accession>A0A5N0TE39</accession>
<reference evidence="2" key="1">
    <citation type="submission" date="2019-09" db="EMBL/GenBank/DDBJ databases">
        <title>Mumia zhuanghuii sp. nov. isolated from the intestinal contents of plateau pika (Ochotona curzoniae) in the Qinghai-Tibet plateau of China.</title>
        <authorList>
            <person name="Tian Z."/>
        </authorList>
    </citation>
    <scope>NUCLEOTIDE SEQUENCE [LARGE SCALE GENOMIC DNA]</scope>
    <source>
        <strain evidence="2">L-033</strain>
    </source>
</reference>